<dbReference type="Proteomes" id="UP000215914">
    <property type="component" value="Chromosome 17"/>
</dbReference>
<evidence type="ECO:0000256" key="1">
    <source>
        <dbReference type="SAM" id="SignalP"/>
    </source>
</evidence>
<evidence type="ECO:0000313" key="2">
    <source>
        <dbReference type="EMBL" id="OTF87444.1"/>
    </source>
</evidence>
<dbReference type="EMBL" id="CM007906">
    <property type="protein sequence ID" value="OTF87444.1"/>
    <property type="molecule type" value="Genomic_DNA"/>
</dbReference>
<organism evidence="2 3">
    <name type="scientific">Helianthus annuus</name>
    <name type="common">Common sunflower</name>
    <dbReference type="NCBI Taxonomy" id="4232"/>
    <lineage>
        <taxon>Eukaryota</taxon>
        <taxon>Viridiplantae</taxon>
        <taxon>Streptophyta</taxon>
        <taxon>Embryophyta</taxon>
        <taxon>Tracheophyta</taxon>
        <taxon>Spermatophyta</taxon>
        <taxon>Magnoliopsida</taxon>
        <taxon>eudicotyledons</taxon>
        <taxon>Gunneridae</taxon>
        <taxon>Pentapetalae</taxon>
        <taxon>asterids</taxon>
        <taxon>campanulids</taxon>
        <taxon>Asterales</taxon>
        <taxon>Asteraceae</taxon>
        <taxon>Asteroideae</taxon>
        <taxon>Heliantheae alliance</taxon>
        <taxon>Heliantheae</taxon>
        <taxon>Helianthus</taxon>
    </lineage>
</organism>
<keyword evidence="3" id="KW-1185">Reference proteome</keyword>
<feature type="chain" id="PRO_5012625943" description="Pentatricopeptide repeat protein" evidence="1">
    <location>
        <begin position="22"/>
        <end position="76"/>
    </location>
</feature>
<gene>
    <name evidence="2" type="ORF">HannXRQ_Chr17g0561881</name>
</gene>
<name>A0A251RUA2_HELAN</name>
<proteinExistence type="predicted"/>
<evidence type="ECO:0008006" key="4">
    <source>
        <dbReference type="Google" id="ProtNLM"/>
    </source>
</evidence>
<dbReference type="InParanoid" id="A0A251RUA2"/>
<sequence>MFLMVVKCLIFNLNCSYLTDALQLFDEMSERNFIFLGQLLILHTLNNGFDKKKRFNRLYSIEMQSENNELLRSNSS</sequence>
<dbReference type="AlphaFoldDB" id="A0A251RUA2"/>
<accession>A0A251RUA2</accession>
<protein>
    <recommendedName>
        <fullName evidence="4">Pentatricopeptide repeat protein</fullName>
    </recommendedName>
</protein>
<keyword evidence="1" id="KW-0732">Signal</keyword>
<feature type="signal peptide" evidence="1">
    <location>
        <begin position="1"/>
        <end position="21"/>
    </location>
</feature>
<evidence type="ECO:0000313" key="3">
    <source>
        <dbReference type="Proteomes" id="UP000215914"/>
    </source>
</evidence>
<reference evidence="3" key="1">
    <citation type="journal article" date="2017" name="Nature">
        <title>The sunflower genome provides insights into oil metabolism, flowering and Asterid evolution.</title>
        <authorList>
            <person name="Badouin H."/>
            <person name="Gouzy J."/>
            <person name="Grassa C.J."/>
            <person name="Murat F."/>
            <person name="Staton S.E."/>
            <person name="Cottret L."/>
            <person name="Lelandais-Briere C."/>
            <person name="Owens G.L."/>
            <person name="Carrere S."/>
            <person name="Mayjonade B."/>
            <person name="Legrand L."/>
            <person name="Gill N."/>
            <person name="Kane N.C."/>
            <person name="Bowers J.E."/>
            <person name="Hubner S."/>
            <person name="Bellec A."/>
            <person name="Berard A."/>
            <person name="Berges H."/>
            <person name="Blanchet N."/>
            <person name="Boniface M.C."/>
            <person name="Brunel D."/>
            <person name="Catrice O."/>
            <person name="Chaidir N."/>
            <person name="Claudel C."/>
            <person name="Donnadieu C."/>
            <person name="Faraut T."/>
            <person name="Fievet G."/>
            <person name="Helmstetter N."/>
            <person name="King M."/>
            <person name="Knapp S.J."/>
            <person name="Lai Z."/>
            <person name="Le Paslier M.C."/>
            <person name="Lippi Y."/>
            <person name="Lorenzon L."/>
            <person name="Mandel J.R."/>
            <person name="Marage G."/>
            <person name="Marchand G."/>
            <person name="Marquand E."/>
            <person name="Bret-Mestries E."/>
            <person name="Morien E."/>
            <person name="Nambeesan S."/>
            <person name="Nguyen T."/>
            <person name="Pegot-Espagnet P."/>
            <person name="Pouilly N."/>
            <person name="Raftis F."/>
            <person name="Sallet E."/>
            <person name="Schiex T."/>
            <person name="Thomas J."/>
            <person name="Vandecasteele C."/>
            <person name="Vares D."/>
            <person name="Vear F."/>
            <person name="Vautrin S."/>
            <person name="Crespi M."/>
            <person name="Mangin B."/>
            <person name="Burke J.M."/>
            <person name="Salse J."/>
            <person name="Munos S."/>
            <person name="Vincourt P."/>
            <person name="Rieseberg L.H."/>
            <person name="Langlade N.B."/>
        </authorList>
    </citation>
    <scope>NUCLEOTIDE SEQUENCE [LARGE SCALE GENOMIC DNA]</scope>
    <source>
        <strain evidence="3">cv. SF193</strain>
    </source>
</reference>